<gene>
    <name evidence="1" type="ORF">KPNJ2_00454</name>
</gene>
<reference evidence="1 2" key="1">
    <citation type="journal article" date="2014" name="Proc. Natl. Acad. Sci. U.S.A.">
        <title>Molecular dissection of the evolution of carbapenem-resistant multilocus sequence type 258 Klebsiella pneumoniae.</title>
        <authorList>
            <person name="Deleo F.R."/>
            <person name="Chen L."/>
            <person name="Porcella S.F."/>
            <person name="Martens C.A."/>
            <person name="Kobayashi S.D."/>
            <person name="Porter A.R."/>
            <person name="Chavda K.D."/>
            <person name="Jacobs M.R."/>
            <person name="Mathema B."/>
            <person name="Olsen R.J."/>
            <person name="Bonomo R.A."/>
            <person name="Musser J.M."/>
            <person name="Kreiswirth B.N."/>
        </authorList>
    </citation>
    <scope>NUCLEOTIDE SEQUENCE [LARGE SCALE GENOMIC DNA]</scope>
    <source>
        <strain evidence="1">30684/NJST258_2</strain>
    </source>
</reference>
<name>W8UBG2_KLEPN</name>
<sequence length="59" mass="6987">MLKRLRLKLAHNLTNFFIADAIAQTNVHRNSRSIYAQILNENGYDYNRPFAHYPPQRTI</sequence>
<dbReference type="HOGENOM" id="CLU_215447_0_0_6"/>
<protein>
    <submittedName>
        <fullName evidence="1">Uncharacterized protein</fullName>
    </submittedName>
</protein>
<dbReference type="EMBL" id="CP006918">
    <property type="protein sequence ID" value="AHM77234.1"/>
    <property type="molecule type" value="Genomic_DNA"/>
</dbReference>
<organism evidence="1 2">
    <name type="scientific">Klebsiella pneumoniae 30684/NJST258_2</name>
    <dbReference type="NCBI Taxonomy" id="1420013"/>
    <lineage>
        <taxon>Bacteria</taxon>
        <taxon>Pseudomonadati</taxon>
        <taxon>Pseudomonadota</taxon>
        <taxon>Gammaproteobacteria</taxon>
        <taxon>Enterobacterales</taxon>
        <taxon>Enterobacteriaceae</taxon>
        <taxon>Klebsiella/Raoultella group</taxon>
        <taxon>Klebsiella</taxon>
        <taxon>Klebsiella pneumoniae complex</taxon>
    </lineage>
</organism>
<dbReference type="AlphaFoldDB" id="W8UBG2"/>
<proteinExistence type="predicted"/>
<dbReference type="Proteomes" id="UP000019586">
    <property type="component" value="Chromosome"/>
</dbReference>
<accession>W8UBG2</accession>
<evidence type="ECO:0000313" key="1">
    <source>
        <dbReference type="EMBL" id="AHM77234.1"/>
    </source>
</evidence>
<evidence type="ECO:0000313" key="2">
    <source>
        <dbReference type="Proteomes" id="UP000019586"/>
    </source>
</evidence>
<dbReference type="KEGG" id="kps:KPNJ2_00454"/>